<dbReference type="Proteomes" id="UP000441354">
    <property type="component" value="Unassembled WGS sequence"/>
</dbReference>
<dbReference type="GO" id="GO:0016747">
    <property type="term" value="F:acyltransferase activity, transferring groups other than amino-acyl groups"/>
    <property type="evidence" value="ECO:0007669"/>
    <property type="project" value="InterPro"/>
</dbReference>
<organism evidence="2 3">
    <name type="scientific">Bacillus mesophilum</name>
    <dbReference type="NCBI Taxonomy" id="1071718"/>
    <lineage>
        <taxon>Bacteria</taxon>
        <taxon>Bacillati</taxon>
        <taxon>Bacillota</taxon>
        <taxon>Bacilli</taxon>
        <taxon>Bacillales</taxon>
        <taxon>Bacillaceae</taxon>
        <taxon>Bacillus</taxon>
    </lineage>
</organism>
<dbReference type="Pfam" id="PF00583">
    <property type="entry name" value="Acetyltransf_1"/>
    <property type="match status" value="1"/>
</dbReference>
<keyword evidence="2" id="KW-0808">Transferase</keyword>
<sequence>MNFHTSFYPSFKILNGLPAYLFFEQNANQSMNDRLFKKQVAELLAFSRIKKLNRLGFMLYSDSDAARVYKRILLDFEFVEFAQKIEVKKDLRFFNINELFFEWKCISDSALTEAEFAELWAQCMKNSDNAISTLSIKEHMAGLKSELQDQWMSSCFAAFKNGEPIGISIPHIEPGTQDEGRLFYLGLLPNKRGNGYARILHLDSLNILKNIGASYYIGSTHKSNIKMKKVFDANDCELIAETESFYYYL</sequence>
<protein>
    <submittedName>
        <fullName evidence="2">GNAT family N-acetyltransferase</fullName>
    </submittedName>
</protein>
<feature type="domain" description="N-acetyltransferase" evidence="1">
    <location>
        <begin position="147"/>
        <end position="231"/>
    </location>
</feature>
<name>A0A7V7RID9_9BACI</name>
<dbReference type="OrthoDB" id="511027at2"/>
<dbReference type="RefSeq" id="WP_151575920.1">
    <property type="nucleotide sequence ID" value="NZ_WBOT01000010.1"/>
</dbReference>
<evidence type="ECO:0000259" key="1">
    <source>
        <dbReference type="Pfam" id="PF00583"/>
    </source>
</evidence>
<accession>A0A7V7RID9</accession>
<evidence type="ECO:0000313" key="3">
    <source>
        <dbReference type="Proteomes" id="UP000441354"/>
    </source>
</evidence>
<comment type="caution">
    <text evidence="2">The sequence shown here is derived from an EMBL/GenBank/DDBJ whole genome shotgun (WGS) entry which is preliminary data.</text>
</comment>
<dbReference type="AlphaFoldDB" id="A0A7V7RID9"/>
<dbReference type="InterPro" id="IPR016181">
    <property type="entry name" value="Acyl_CoA_acyltransferase"/>
</dbReference>
<keyword evidence="3" id="KW-1185">Reference proteome</keyword>
<dbReference type="SUPFAM" id="SSF55729">
    <property type="entry name" value="Acyl-CoA N-acyltransferases (Nat)"/>
    <property type="match status" value="1"/>
</dbReference>
<gene>
    <name evidence="2" type="ORF">F7732_20545</name>
</gene>
<proteinExistence type="predicted"/>
<dbReference type="Gene3D" id="3.40.630.30">
    <property type="match status" value="1"/>
</dbReference>
<evidence type="ECO:0000313" key="2">
    <source>
        <dbReference type="EMBL" id="KAB2329876.1"/>
    </source>
</evidence>
<reference evidence="2 3" key="1">
    <citation type="journal article" date="2014" name="Arch. Microbiol.">
        <title>Bacillus mesophilum sp. nov., strain IITR-54T, a novel 4-chlorobiphenyl dechlorinating bacterium.</title>
        <authorList>
            <person name="Manickam N."/>
            <person name="Singh N.K."/>
            <person name="Bajaj A."/>
            <person name="Kumar R.M."/>
            <person name="Kaur G."/>
            <person name="Kaur N."/>
            <person name="Bala M."/>
            <person name="Kumar A."/>
            <person name="Mayilraj S."/>
        </authorList>
    </citation>
    <scope>NUCLEOTIDE SEQUENCE [LARGE SCALE GENOMIC DNA]</scope>
    <source>
        <strain evidence="2 3">IITR-54</strain>
    </source>
</reference>
<dbReference type="CDD" id="cd04301">
    <property type="entry name" value="NAT_SF"/>
    <property type="match status" value="1"/>
</dbReference>
<dbReference type="InterPro" id="IPR000182">
    <property type="entry name" value="GNAT_dom"/>
</dbReference>
<dbReference type="EMBL" id="WBOT01000010">
    <property type="protein sequence ID" value="KAB2329876.1"/>
    <property type="molecule type" value="Genomic_DNA"/>
</dbReference>